<dbReference type="RefSeq" id="WP_174624683.1">
    <property type="nucleotide sequence ID" value="NZ_CADCXN010000025.1"/>
</dbReference>
<dbReference type="Proteomes" id="UP000494216">
    <property type="component" value="Unassembled WGS sequence"/>
</dbReference>
<dbReference type="NCBIfam" id="NF045536">
    <property type="entry name" value="phasin_PhaP6"/>
    <property type="match status" value="1"/>
</dbReference>
<comment type="caution">
    <text evidence="1">The sequence shown here is derived from an EMBL/GenBank/DDBJ whole genome shotgun (WGS) entry which is preliminary data.</text>
</comment>
<accession>A0A8S0X718</accession>
<dbReference type="EMBL" id="CADCXN010000025">
    <property type="protein sequence ID" value="CAA9889695.1"/>
    <property type="molecule type" value="Genomic_DNA"/>
</dbReference>
<dbReference type="InterPro" id="IPR053785">
    <property type="entry name" value="PhaP6-like"/>
</dbReference>
<protein>
    <submittedName>
        <fullName evidence="1">Uncharacterized protein</fullName>
    </submittedName>
</protein>
<keyword evidence="2" id="KW-1185">Reference proteome</keyword>
<proteinExistence type="predicted"/>
<organism evidence="1 2">
    <name type="scientific">Candidatus Methylobacter favarea</name>
    <dbReference type="NCBI Taxonomy" id="2707345"/>
    <lineage>
        <taxon>Bacteria</taxon>
        <taxon>Pseudomonadati</taxon>
        <taxon>Pseudomonadota</taxon>
        <taxon>Gammaproteobacteria</taxon>
        <taxon>Methylococcales</taxon>
        <taxon>Methylococcaceae</taxon>
        <taxon>Methylobacter</taxon>
    </lineage>
</organism>
<name>A0A8S0X718_9GAMM</name>
<gene>
    <name evidence="1" type="ORF">METHB2_1200002</name>
</gene>
<reference evidence="1 2" key="1">
    <citation type="submission" date="2020-02" db="EMBL/GenBank/DDBJ databases">
        <authorList>
            <person name="Hogendoorn C."/>
        </authorList>
    </citation>
    <scope>NUCLEOTIDE SEQUENCE [LARGE SCALE GENOMIC DNA]</scope>
    <source>
        <strain evidence="1">METHB21</strain>
    </source>
</reference>
<sequence length="136" mass="14769">MVTRRHRKSKSVAVKSAELALAVPQVVAHRLIRMALAGPKLSKRDRKEFQLMVNEKHAAFAQAWSAMAKEAFRANQATAASLFTAFCNPFSRKKPSAAKVAAKVQKAAAGVLGKGLGPVHRKAASNARRLAKTRLR</sequence>
<evidence type="ECO:0000313" key="2">
    <source>
        <dbReference type="Proteomes" id="UP000494216"/>
    </source>
</evidence>
<evidence type="ECO:0000313" key="1">
    <source>
        <dbReference type="EMBL" id="CAA9889695.1"/>
    </source>
</evidence>
<dbReference type="AlphaFoldDB" id="A0A8S0X718"/>